<dbReference type="Proteomes" id="UP000606776">
    <property type="component" value="Unassembled WGS sequence"/>
</dbReference>
<evidence type="ECO:0000313" key="2">
    <source>
        <dbReference type="EMBL" id="MBE9238441.1"/>
    </source>
</evidence>
<protein>
    <submittedName>
        <fullName evidence="2">Uncharacterized protein</fullName>
    </submittedName>
</protein>
<dbReference type="EMBL" id="JADEWB010000173">
    <property type="protein sequence ID" value="MBE9238441.1"/>
    <property type="molecule type" value="Genomic_DNA"/>
</dbReference>
<sequence>MNFAKNTQLVGTVCGSLLIGLSVIPQVGMAQQMSPKPTSKVNPCPGIFYEKPHNYRVLVPAGCPPNALTLRLMQLGIIPIPVIPLPYQRGLGVGGEAPSPLNPNPSIFNEPPYNLYQRGYIPGSDTQQQPTPPISGRVLQPPAPEQRQEPSTRIDLANGKANIQLINDTRADITYQVIGDTEPRTLAGKSDVTLRGLNTPVTVTFQRQDGGLLMVTPKPGEETGILEVTLKETTDVNQDRSAMRIESNGSVFLN</sequence>
<gene>
    <name evidence="2" type="ORF">IQ227_21055</name>
</gene>
<name>A0ABR9VIX6_9CYAN</name>
<evidence type="ECO:0000313" key="3">
    <source>
        <dbReference type="Proteomes" id="UP000606776"/>
    </source>
</evidence>
<accession>A0ABR9VIX6</accession>
<comment type="caution">
    <text evidence="2">The sequence shown here is derived from an EMBL/GenBank/DDBJ whole genome shotgun (WGS) entry which is preliminary data.</text>
</comment>
<feature type="region of interest" description="Disordered" evidence="1">
    <location>
        <begin position="121"/>
        <end position="151"/>
    </location>
</feature>
<organism evidence="2 3">
    <name type="scientific">Sphaerospermopsis aphanizomenoides LEGE 00250</name>
    <dbReference type="NCBI Taxonomy" id="2777972"/>
    <lineage>
        <taxon>Bacteria</taxon>
        <taxon>Bacillati</taxon>
        <taxon>Cyanobacteriota</taxon>
        <taxon>Cyanophyceae</taxon>
        <taxon>Nostocales</taxon>
        <taxon>Aphanizomenonaceae</taxon>
        <taxon>Sphaerospermopsis</taxon>
        <taxon>Sphaerospermopsis aphanizomenoides</taxon>
    </lineage>
</organism>
<evidence type="ECO:0000256" key="1">
    <source>
        <dbReference type="SAM" id="MobiDB-lite"/>
    </source>
</evidence>
<reference evidence="2 3" key="1">
    <citation type="submission" date="2020-10" db="EMBL/GenBank/DDBJ databases">
        <authorList>
            <person name="Castelo-Branco R."/>
            <person name="Eusebio N."/>
            <person name="Adriana R."/>
            <person name="Vieira A."/>
            <person name="Brugerolle De Fraissinette N."/>
            <person name="Rezende De Castro R."/>
            <person name="Schneider M.P."/>
            <person name="Vasconcelos V."/>
            <person name="Leao P.N."/>
        </authorList>
    </citation>
    <scope>NUCLEOTIDE SEQUENCE [LARGE SCALE GENOMIC DNA]</scope>
    <source>
        <strain evidence="2 3">LEGE 00250</strain>
    </source>
</reference>
<proteinExistence type="predicted"/>
<dbReference type="RefSeq" id="WP_193943927.1">
    <property type="nucleotide sequence ID" value="NZ_JADEWB010000173.1"/>
</dbReference>
<keyword evidence="3" id="KW-1185">Reference proteome</keyword>